<dbReference type="Proteomes" id="UP000007148">
    <property type="component" value="Unassembled WGS sequence"/>
</dbReference>
<dbReference type="Pfam" id="PF08213">
    <property type="entry name" value="COX24_C"/>
    <property type="match status" value="1"/>
</dbReference>
<evidence type="ECO:0000313" key="3">
    <source>
        <dbReference type="EMBL" id="CCA73112.1"/>
    </source>
</evidence>
<evidence type="ECO:0000259" key="2">
    <source>
        <dbReference type="SMART" id="SM01155"/>
    </source>
</evidence>
<dbReference type="InterPro" id="IPR013177">
    <property type="entry name" value="Ribosomal_mS38_C"/>
</dbReference>
<dbReference type="HOGENOM" id="CLU_069668_0_0_1"/>
<feature type="region of interest" description="Disordered" evidence="1">
    <location>
        <begin position="1"/>
        <end position="25"/>
    </location>
</feature>
<evidence type="ECO:0000256" key="1">
    <source>
        <dbReference type="SAM" id="MobiDB-lite"/>
    </source>
</evidence>
<feature type="compositionally biased region" description="Polar residues" evidence="1">
    <location>
        <begin position="70"/>
        <end position="113"/>
    </location>
</feature>
<keyword evidence="4" id="KW-1185">Reference proteome</keyword>
<feature type="domain" description="Ribosomal protein mS38 C-terminal" evidence="2">
    <location>
        <begin position="310"/>
        <end position="343"/>
    </location>
</feature>
<name>G4TP65_SERID</name>
<dbReference type="eggNOG" id="ENOG502SE4R">
    <property type="taxonomic scope" value="Eukaryota"/>
</dbReference>
<feature type="region of interest" description="Disordered" evidence="1">
    <location>
        <begin position="303"/>
        <end position="343"/>
    </location>
</feature>
<dbReference type="OrthoDB" id="3268560at2759"/>
<dbReference type="EMBL" id="CAFZ01000202">
    <property type="protein sequence ID" value="CCA73112.1"/>
    <property type="molecule type" value="Genomic_DNA"/>
</dbReference>
<dbReference type="AlphaFoldDB" id="G4TP65"/>
<dbReference type="STRING" id="1109443.G4TP65"/>
<sequence length="343" mass="37361">MTLGLSRLVGPTSQPARMASRRTISFFSKSGNTRIFANAKTPRALTTPTGSQGSSTSSSNSTAVAIRGPESSSSIVSAEKPTTASNDIEHGQSSSPADPTPETTVRAQSTTAADESISSDKEHDSQFASSGVEKRSHSSVNHHHFHERAPILHPQPTKDVVSLHSFFSLHRPLLLLPEHAQQPLFNPTTGRSTIFDSLDASKEDTRTREKKELARVEPLFEVELGSGRPLPNDDGISLQGLMSDEEMPEADADAARLLGRSFIVNNIGSFVDWQGTLKTLGDATAQKSLDTIRTAAAEVSADPDMSPGVAMDSVKRKKKKKMNKHIYKKRRKRERAQRRRLGK</sequence>
<comment type="caution">
    <text evidence="3">The sequence shown here is derived from an EMBL/GenBank/DDBJ whole genome shotgun (WGS) entry which is preliminary data.</text>
</comment>
<feature type="compositionally biased region" description="Low complexity" evidence="1">
    <location>
        <begin position="46"/>
        <end position="62"/>
    </location>
</feature>
<dbReference type="SMART" id="SM01155">
    <property type="entry name" value="DUF1713"/>
    <property type="match status" value="1"/>
</dbReference>
<accession>G4TP65</accession>
<feature type="region of interest" description="Disordered" evidence="1">
    <location>
        <begin position="37"/>
        <end position="143"/>
    </location>
</feature>
<protein>
    <recommendedName>
        <fullName evidence="2">Ribosomal protein mS38 C-terminal domain-containing protein</fullName>
    </recommendedName>
</protein>
<evidence type="ECO:0000313" key="4">
    <source>
        <dbReference type="Proteomes" id="UP000007148"/>
    </source>
</evidence>
<gene>
    <name evidence="3" type="ORF">PIIN_07066</name>
</gene>
<dbReference type="InParanoid" id="G4TP65"/>
<proteinExistence type="predicted"/>
<feature type="compositionally biased region" description="Basic residues" evidence="1">
    <location>
        <begin position="315"/>
        <end position="343"/>
    </location>
</feature>
<organism evidence="3 4">
    <name type="scientific">Serendipita indica (strain DSM 11827)</name>
    <name type="common">Root endophyte fungus</name>
    <name type="synonym">Piriformospora indica</name>
    <dbReference type="NCBI Taxonomy" id="1109443"/>
    <lineage>
        <taxon>Eukaryota</taxon>
        <taxon>Fungi</taxon>
        <taxon>Dikarya</taxon>
        <taxon>Basidiomycota</taxon>
        <taxon>Agaricomycotina</taxon>
        <taxon>Agaricomycetes</taxon>
        <taxon>Sebacinales</taxon>
        <taxon>Serendipitaceae</taxon>
        <taxon>Serendipita</taxon>
    </lineage>
</organism>
<reference evidence="3 4" key="1">
    <citation type="journal article" date="2011" name="PLoS Pathog.">
        <title>Endophytic Life Strategies Decoded by Genome and Transcriptome Analyses of the Mutualistic Root Symbiont Piriformospora indica.</title>
        <authorList>
            <person name="Zuccaro A."/>
            <person name="Lahrmann U."/>
            <person name="Guldener U."/>
            <person name="Langen G."/>
            <person name="Pfiffi S."/>
            <person name="Biedenkopf D."/>
            <person name="Wong P."/>
            <person name="Samans B."/>
            <person name="Grimm C."/>
            <person name="Basiewicz M."/>
            <person name="Murat C."/>
            <person name="Martin F."/>
            <person name="Kogel K.H."/>
        </authorList>
    </citation>
    <scope>NUCLEOTIDE SEQUENCE [LARGE SCALE GENOMIC DNA]</scope>
    <source>
        <strain evidence="3 4">DSM 11827</strain>
    </source>
</reference>